<dbReference type="Proteomes" id="UP001181622">
    <property type="component" value="Unassembled WGS sequence"/>
</dbReference>
<dbReference type="InterPro" id="IPR038696">
    <property type="entry name" value="IalB_sf"/>
</dbReference>
<evidence type="ECO:0000256" key="1">
    <source>
        <dbReference type="SAM" id="SignalP"/>
    </source>
</evidence>
<dbReference type="Gene3D" id="2.60.40.1880">
    <property type="entry name" value="Invasion associated locus B (IalB) protein"/>
    <property type="match status" value="1"/>
</dbReference>
<organism evidence="2 3">
    <name type="scientific">Chelatococcus sambhunathii</name>
    <dbReference type="NCBI Taxonomy" id="363953"/>
    <lineage>
        <taxon>Bacteria</taxon>
        <taxon>Pseudomonadati</taxon>
        <taxon>Pseudomonadota</taxon>
        <taxon>Alphaproteobacteria</taxon>
        <taxon>Hyphomicrobiales</taxon>
        <taxon>Chelatococcaceae</taxon>
        <taxon>Chelatococcus</taxon>
    </lineage>
</organism>
<sequence length="356" mass="37599">MRIAAALAAACLFCAPAWASETRHESWTVACADGPARLDCRISTEEAAAGARIVRLVVSREATKAAPTRLNLTLLEPALAPPRPRLALAVDGGPPVRFASGSDLTTSPGPEPGSVTLGMSDAAAKRLLPFLRRGKSVEVTVTGDGGQPISATLDLPGFAAAAAEVDGRQNRKDPKDTIAELIGGGSPAALAGRLRDVARDAVPETLKKTMVARDCPVWDQAESSPSFLADESFAADLGDGRTLWAIVCAAGSYNADFALFVEDPSKAADRFESLLFATFVEAIGWTGADTLANVTYDPEKRELKAFDKGRGAGDCGQMGLWEWVGAAFRMIEYRAKDECDGVAKPESFPIVFRGEK</sequence>
<keyword evidence="1" id="KW-0732">Signal</keyword>
<feature type="signal peptide" evidence="1">
    <location>
        <begin position="1"/>
        <end position="19"/>
    </location>
</feature>
<feature type="chain" id="PRO_5045095472" evidence="1">
    <location>
        <begin position="20"/>
        <end position="356"/>
    </location>
</feature>
<proteinExistence type="predicted"/>
<gene>
    <name evidence="2" type="ORF">IHQ68_03865</name>
</gene>
<reference evidence="2" key="1">
    <citation type="submission" date="2020-10" db="EMBL/GenBank/DDBJ databases">
        <authorList>
            <person name="Abbas A."/>
            <person name="Razzaq R."/>
            <person name="Waqas M."/>
            <person name="Abbas N."/>
            <person name="Nielsen T.K."/>
            <person name="Hansen L.H."/>
            <person name="Hussain S."/>
            <person name="Shahid M."/>
        </authorList>
    </citation>
    <scope>NUCLEOTIDE SEQUENCE</scope>
    <source>
        <strain evidence="2">S14</strain>
    </source>
</reference>
<evidence type="ECO:0000313" key="2">
    <source>
        <dbReference type="EMBL" id="MDR4305760.1"/>
    </source>
</evidence>
<dbReference type="EMBL" id="JADBEO010000006">
    <property type="protein sequence ID" value="MDR4305760.1"/>
    <property type="molecule type" value="Genomic_DNA"/>
</dbReference>
<keyword evidence="3" id="KW-1185">Reference proteome</keyword>
<name>A0ABU1DCB9_9HYPH</name>
<comment type="caution">
    <text evidence="2">The sequence shown here is derived from an EMBL/GenBank/DDBJ whole genome shotgun (WGS) entry which is preliminary data.</text>
</comment>
<dbReference type="Pfam" id="PF06674">
    <property type="entry name" value="DUF1176"/>
    <property type="match status" value="1"/>
</dbReference>
<evidence type="ECO:0000313" key="3">
    <source>
        <dbReference type="Proteomes" id="UP001181622"/>
    </source>
</evidence>
<accession>A0ABU1DCB9</accession>
<dbReference type="RefSeq" id="WP_309389030.1">
    <property type="nucleotide sequence ID" value="NZ_JADBEO010000006.1"/>
</dbReference>
<dbReference type="InterPro" id="IPR009560">
    <property type="entry name" value="DUF1176"/>
</dbReference>
<protein>
    <submittedName>
        <fullName evidence="2">DUF1176 domain-containing protein</fullName>
    </submittedName>
</protein>